<dbReference type="AlphaFoldDB" id="A0A6N9Q1D4"/>
<organism evidence="1 2">
    <name type="scientific">Chengkuizengella marina</name>
    <dbReference type="NCBI Taxonomy" id="2507566"/>
    <lineage>
        <taxon>Bacteria</taxon>
        <taxon>Bacillati</taxon>
        <taxon>Bacillota</taxon>
        <taxon>Bacilli</taxon>
        <taxon>Bacillales</taxon>
        <taxon>Paenibacillaceae</taxon>
        <taxon>Chengkuizengella</taxon>
    </lineage>
</organism>
<evidence type="ECO:0000313" key="2">
    <source>
        <dbReference type="Proteomes" id="UP000448943"/>
    </source>
</evidence>
<dbReference type="OrthoDB" id="2903198at2"/>
<sequence length="179" mass="21851">MGRDDIIDLHFSNLKDPVTQCNRTMKRLIQGGYVIANKDHRKYIYLPRNGIKYNSLKIPHFLSIVRFYIEINFYEKPKEFIVEPKYKKGFMEPDIFMIWKSSPFFVEIQRNIYSKKTIGSKLKRYENYYNCEKWKNEYWQPKNKKVFPTIWFITQHQYNLNAEFRIIQTKNAKEILKQA</sequence>
<reference evidence="1 2" key="1">
    <citation type="submission" date="2019-01" db="EMBL/GenBank/DDBJ databases">
        <title>Chengkuizengella sp. nov., isolated from deep-sea sediment of East Pacific Ocean.</title>
        <authorList>
            <person name="Yang J."/>
            <person name="Lai Q."/>
            <person name="Shao Z."/>
        </authorList>
    </citation>
    <scope>NUCLEOTIDE SEQUENCE [LARGE SCALE GENOMIC DNA]</scope>
    <source>
        <strain evidence="1 2">YPA3-1-1</strain>
    </source>
</reference>
<dbReference type="Proteomes" id="UP000448943">
    <property type="component" value="Unassembled WGS sequence"/>
</dbReference>
<keyword evidence="2" id="KW-1185">Reference proteome</keyword>
<evidence type="ECO:0008006" key="3">
    <source>
        <dbReference type="Google" id="ProtNLM"/>
    </source>
</evidence>
<proteinExistence type="predicted"/>
<evidence type="ECO:0000313" key="1">
    <source>
        <dbReference type="EMBL" id="NBI28623.1"/>
    </source>
</evidence>
<name>A0A6N9Q1D4_9BACL</name>
<protein>
    <recommendedName>
        <fullName evidence="3">Replication-relaxation</fullName>
    </recommendedName>
</protein>
<dbReference type="EMBL" id="SIJB01000016">
    <property type="protein sequence ID" value="NBI28623.1"/>
    <property type="molecule type" value="Genomic_DNA"/>
</dbReference>
<accession>A0A6N9Q1D4</accession>
<gene>
    <name evidence="1" type="ORF">ERL59_06610</name>
</gene>
<comment type="caution">
    <text evidence="1">The sequence shown here is derived from an EMBL/GenBank/DDBJ whole genome shotgun (WGS) entry which is preliminary data.</text>
</comment>